<gene>
    <name evidence="2" type="ORF">AUP40_14135</name>
</gene>
<name>A0ABR5Y3R2_9PROT</name>
<evidence type="ECO:0000256" key="1">
    <source>
        <dbReference type="SAM" id="Phobius"/>
    </source>
</evidence>
<keyword evidence="1" id="KW-0472">Membrane</keyword>
<keyword evidence="1" id="KW-1133">Transmembrane helix</keyword>
<keyword evidence="1" id="KW-0812">Transmembrane</keyword>
<evidence type="ECO:0000313" key="2">
    <source>
        <dbReference type="EMBL" id="KZD05157.1"/>
    </source>
</evidence>
<proteinExistence type="predicted"/>
<accession>A0ABR5Y3R2</accession>
<dbReference type="RefSeq" id="WP_063091987.1">
    <property type="nucleotide sequence ID" value="NZ_DFMA01000002.1"/>
</dbReference>
<protein>
    <submittedName>
        <fullName evidence="2">Uncharacterized protein</fullName>
    </submittedName>
</protein>
<organism evidence="2 3">
    <name type="scientific">Thalassospira xiamenensis</name>
    <dbReference type="NCBI Taxonomy" id="220697"/>
    <lineage>
        <taxon>Bacteria</taxon>
        <taxon>Pseudomonadati</taxon>
        <taxon>Pseudomonadota</taxon>
        <taxon>Alphaproteobacteria</taxon>
        <taxon>Rhodospirillales</taxon>
        <taxon>Thalassospiraceae</taxon>
        <taxon>Thalassospira</taxon>
    </lineage>
</organism>
<evidence type="ECO:0000313" key="3">
    <source>
        <dbReference type="Proteomes" id="UP000076167"/>
    </source>
</evidence>
<comment type="caution">
    <text evidence="2">The sequence shown here is derived from an EMBL/GenBank/DDBJ whole genome shotgun (WGS) entry which is preliminary data.</text>
</comment>
<sequence length="92" mass="9999">MATFEPHYDSALHSVEYMDGRWMTCGVLDQHACMNLALDAATIEGEGDPVGDPFEDDTGLVIGMPLEYETIDWGVIALMCGAVLFMAALERG</sequence>
<dbReference type="Proteomes" id="UP000076167">
    <property type="component" value="Unassembled WGS sequence"/>
</dbReference>
<dbReference type="EMBL" id="LPXL01000015">
    <property type="protein sequence ID" value="KZD05157.1"/>
    <property type="molecule type" value="Genomic_DNA"/>
</dbReference>
<feature type="transmembrane region" description="Helical" evidence="1">
    <location>
        <begin position="70"/>
        <end position="89"/>
    </location>
</feature>
<reference evidence="2 3" key="1">
    <citation type="submission" date="2015-12" db="EMBL/GenBank/DDBJ databases">
        <title>Genome sequence of Thalassospira xiamenensis MCCC 1A03005.</title>
        <authorList>
            <person name="Lu L."/>
            <person name="Lai Q."/>
            <person name="Shao Z."/>
            <person name="Qian P."/>
        </authorList>
    </citation>
    <scope>NUCLEOTIDE SEQUENCE [LARGE SCALE GENOMIC DNA]</scope>
    <source>
        <strain evidence="2 3">MCCC 1A03005</strain>
    </source>
</reference>
<keyword evidence="3" id="KW-1185">Reference proteome</keyword>